<keyword evidence="2 11" id="KW-0963">Cytoplasm</keyword>
<dbReference type="PANTHER" id="PTHR43665">
    <property type="entry name" value="ISOPENTENYL-DIPHOSPHATE DELTA-ISOMERASE"/>
    <property type="match status" value="1"/>
</dbReference>
<dbReference type="SMART" id="SM01240">
    <property type="entry name" value="IMPDH"/>
    <property type="match status" value="1"/>
</dbReference>
<comment type="similarity">
    <text evidence="11">Belongs to the IPP isomerase type 2 family.</text>
</comment>
<dbReference type="PIRSF" id="PIRSF003314">
    <property type="entry name" value="IPP_isomerase"/>
    <property type="match status" value="1"/>
</dbReference>
<comment type="subcellular location">
    <subcellularLocation>
        <location evidence="11">Cytoplasm</location>
    </subcellularLocation>
</comment>
<comment type="cofactor">
    <cofactor evidence="11">
        <name>Mg(2+)</name>
        <dbReference type="ChEBI" id="CHEBI:18420"/>
    </cofactor>
</comment>
<dbReference type="RefSeq" id="WP_088075070.1">
    <property type="nucleotide sequence ID" value="NZ_JAHQCR010000088.1"/>
</dbReference>
<keyword evidence="5 11" id="KW-0479">Metal-binding</keyword>
<evidence type="ECO:0000313" key="14">
    <source>
        <dbReference type="Proteomes" id="UP000790580"/>
    </source>
</evidence>
<comment type="subunit">
    <text evidence="10 11">Homooctamer. Dimer of tetramers.</text>
</comment>
<organism evidence="13 14">
    <name type="scientific">Evansella alkalicola</name>
    <dbReference type="NCBI Taxonomy" id="745819"/>
    <lineage>
        <taxon>Bacteria</taxon>
        <taxon>Bacillati</taxon>
        <taxon>Bacillota</taxon>
        <taxon>Bacilli</taxon>
        <taxon>Bacillales</taxon>
        <taxon>Bacillaceae</taxon>
        <taxon>Evansella</taxon>
    </lineage>
</organism>
<dbReference type="EC" id="5.3.3.2" evidence="11"/>
<dbReference type="CDD" id="cd02811">
    <property type="entry name" value="IDI-2_FMN"/>
    <property type="match status" value="1"/>
</dbReference>
<feature type="binding site" evidence="11">
    <location>
        <begin position="62"/>
        <end position="64"/>
    </location>
    <ligand>
        <name>FMN</name>
        <dbReference type="ChEBI" id="CHEBI:58210"/>
    </ligand>
</feature>
<evidence type="ECO:0000256" key="8">
    <source>
        <dbReference type="ARBA" id="ARBA00023229"/>
    </source>
</evidence>
<keyword evidence="8 11" id="KW-0414">Isoprene biosynthesis</keyword>
<evidence type="ECO:0000256" key="11">
    <source>
        <dbReference type="HAMAP-Rule" id="MF_00354"/>
    </source>
</evidence>
<comment type="caution">
    <text evidence="13">The sequence shown here is derived from an EMBL/GenBank/DDBJ whole genome shotgun (WGS) entry which is preliminary data.</text>
</comment>
<dbReference type="PANTHER" id="PTHR43665:SF1">
    <property type="entry name" value="ISOPENTENYL-DIPHOSPHATE DELTA-ISOMERASE"/>
    <property type="match status" value="1"/>
</dbReference>
<dbReference type="InterPro" id="IPR013785">
    <property type="entry name" value="Aldolase_TIM"/>
</dbReference>
<evidence type="ECO:0000256" key="3">
    <source>
        <dbReference type="ARBA" id="ARBA00022630"/>
    </source>
</evidence>
<sequence length="355" mass="38136">MSRAKRKLEHIEHALSTGQTGNAGFDDIRFVHRSLPDVNVSDISLSTFIGELEISSPIFINAMTGGGGKATEGINQQLAEIAAEVKIPIASGSQMSAIKNESEKPSYEIIRKTNPNGVVFANVGSEATAEQAEACVDMLEADALQVHLNVIQELVMPEGDREFKGALNRIEKIVSKVPVPVIVKEVGYGMGKETAAKLNSIGVPIIDVGGFGGTNFSKIENSRREQSYSFFNEWGIPTAVSIAEVNAQVSHENRGVTILGSGGIKTASHIAKSIALGANAAGMAGTVLKWLQLEGLERTIDRLYDVLEELRMIMTAVGASNIGALQKAPIILLGETKDWLDTRNISTNYYSNRNL</sequence>
<keyword evidence="9 11" id="KW-0413">Isomerase</keyword>
<feature type="binding site" evidence="11">
    <location>
        <position position="214"/>
    </location>
    <ligand>
        <name>FMN</name>
        <dbReference type="ChEBI" id="CHEBI:58210"/>
    </ligand>
</feature>
<comment type="catalytic activity">
    <reaction evidence="11">
        <text>isopentenyl diphosphate = dimethylallyl diphosphate</text>
        <dbReference type="Rhea" id="RHEA:23284"/>
        <dbReference type="ChEBI" id="CHEBI:57623"/>
        <dbReference type="ChEBI" id="CHEBI:128769"/>
        <dbReference type="EC" id="5.3.3.2"/>
    </reaction>
</comment>
<proteinExistence type="inferred from homology"/>
<dbReference type="SUPFAM" id="SSF51395">
    <property type="entry name" value="FMN-linked oxidoreductases"/>
    <property type="match status" value="1"/>
</dbReference>
<dbReference type="Pfam" id="PF01070">
    <property type="entry name" value="FMN_dh"/>
    <property type="match status" value="1"/>
</dbReference>
<keyword evidence="3 11" id="KW-0285">Flavoprotein</keyword>
<name>A0ABS6JZF7_9BACI</name>
<dbReference type="NCBIfam" id="TIGR02151">
    <property type="entry name" value="IPP_isom_2"/>
    <property type="match status" value="1"/>
</dbReference>
<feature type="binding site" evidence="11">
    <location>
        <begin position="263"/>
        <end position="265"/>
    </location>
    <ligand>
        <name>FMN</name>
        <dbReference type="ChEBI" id="CHEBI:58210"/>
    </ligand>
</feature>
<comment type="cofactor">
    <cofactor evidence="1 11">
        <name>FMN</name>
        <dbReference type="ChEBI" id="CHEBI:58210"/>
    </cofactor>
</comment>
<dbReference type="GO" id="GO:0004452">
    <property type="term" value="F:isopentenyl-diphosphate delta-isomerase activity"/>
    <property type="evidence" value="ECO:0007669"/>
    <property type="project" value="UniProtKB-EC"/>
</dbReference>
<evidence type="ECO:0000313" key="13">
    <source>
        <dbReference type="EMBL" id="MBU9723968.1"/>
    </source>
</evidence>
<reference evidence="13 14" key="1">
    <citation type="submission" date="2021-06" db="EMBL/GenBank/DDBJ databases">
        <title>Bacillus sp. RD4P76, an endophyte from a halophyte.</title>
        <authorList>
            <person name="Sun J.-Q."/>
        </authorList>
    </citation>
    <scope>NUCLEOTIDE SEQUENCE [LARGE SCALE GENOMIC DNA]</scope>
    <source>
        <strain evidence="13 14">JCM 17098</strain>
    </source>
</reference>
<dbReference type="Gene3D" id="3.20.20.70">
    <property type="entry name" value="Aldolase class I"/>
    <property type="match status" value="1"/>
</dbReference>
<protein>
    <recommendedName>
        <fullName evidence="11">Isopentenyl-diphosphate delta-isomerase</fullName>
        <shortName evidence="11">IPP isomerase</shortName>
        <ecNumber evidence="11">5.3.3.2</ecNumber>
    </recommendedName>
    <alternativeName>
        <fullName evidence="11">Isopentenyl diphosphate:dimethylallyl diphosphate isomerase</fullName>
    </alternativeName>
    <alternativeName>
        <fullName evidence="11">Isopentenyl pyrophosphate isomerase</fullName>
    </alternativeName>
    <alternativeName>
        <fullName evidence="11">Type 2 isopentenyl diphosphate isomerase</fullName>
        <shortName evidence="11">IDI-2</shortName>
    </alternativeName>
</protein>
<feature type="domain" description="FMN-dependent dehydrogenase" evidence="12">
    <location>
        <begin position="167"/>
        <end position="328"/>
    </location>
</feature>
<evidence type="ECO:0000256" key="5">
    <source>
        <dbReference type="ARBA" id="ARBA00022723"/>
    </source>
</evidence>
<evidence type="ECO:0000256" key="1">
    <source>
        <dbReference type="ARBA" id="ARBA00001917"/>
    </source>
</evidence>
<feature type="binding site" evidence="11">
    <location>
        <position position="184"/>
    </location>
    <ligand>
        <name>FMN</name>
        <dbReference type="ChEBI" id="CHEBI:58210"/>
    </ligand>
</feature>
<feature type="binding site" evidence="11">
    <location>
        <position position="152"/>
    </location>
    <ligand>
        <name>substrate</name>
    </ligand>
</feature>
<evidence type="ECO:0000256" key="7">
    <source>
        <dbReference type="ARBA" id="ARBA00022857"/>
    </source>
</evidence>
<comment type="function">
    <text evidence="11">Involved in the biosynthesis of isoprenoids. Catalyzes the 1,3-allylic rearrangement of the homoallylic substrate isopentenyl (IPP) to its allylic isomer, dimethylallyl diphosphate (DMAPP).</text>
</comment>
<evidence type="ECO:0000256" key="6">
    <source>
        <dbReference type="ARBA" id="ARBA00022842"/>
    </source>
</evidence>
<feature type="binding site" evidence="11">
    <location>
        <position position="122"/>
    </location>
    <ligand>
        <name>FMN</name>
        <dbReference type="ChEBI" id="CHEBI:58210"/>
    </ligand>
</feature>
<evidence type="ECO:0000259" key="12">
    <source>
        <dbReference type="Pfam" id="PF01070"/>
    </source>
</evidence>
<feature type="binding site" evidence="11">
    <location>
        <begin position="6"/>
        <end position="7"/>
    </location>
    <ligand>
        <name>substrate</name>
    </ligand>
</feature>
<evidence type="ECO:0000256" key="9">
    <source>
        <dbReference type="ARBA" id="ARBA00023235"/>
    </source>
</evidence>
<evidence type="ECO:0000256" key="2">
    <source>
        <dbReference type="ARBA" id="ARBA00022490"/>
    </source>
</evidence>
<gene>
    <name evidence="11 13" type="primary">fni</name>
    <name evidence="13" type="ORF">KS407_21325</name>
</gene>
<dbReference type="EMBL" id="JAHQCR010000088">
    <property type="protein sequence ID" value="MBU9723968.1"/>
    <property type="molecule type" value="Genomic_DNA"/>
</dbReference>
<feature type="binding site" evidence="11">
    <location>
        <position position="93"/>
    </location>
    <ligand>
        <name>FMN</name>
        <dbReference type="ChEBI" id="CHEBI:58210"/>
    </ligand>
</feature>
<dbReference type="HAMAP" id="MF_00354">
    <property type="entry name" value="Idi_2"/>
    <property type="match status" value="1"/>
</dbReference>
<evidence type="ECO:0000256" key="4">
    <source>
        <dbReference type="ARBA" id="ARBA00022643"/>
    </source>
</evidence>
<dbReference type="Proteomes" id="UP000790580">
    <property type="component" value="Unassembled WGS sequence"/>
</dbReference>
<keyword evidence="14" id="KW-1185">Reference proteome</keyword>
<comment type="cofactor">
    <cofactor evidence="11">
        <name>NADPH</name>
        <dbReference type="ChEBI" id="CHEBI:57783"/>
    </cofactor>
</comment>
<feature type="binding site" evidence="11">
    <location>
        <begin position="284"/>
        <end position="285"/>
    </location>
    <ligand>
        <name>FMN</name>
        <dbReference type="ChEBI" id="CHEBI:58210"/>
    </ligand>
</feature>
<evidence type="ECO:0000256" key="10">
    <source>
        <dbReference type="ARBA" id="ARBA00025810"/>
    </source>
</evidence>
<dbReference type="InterPro" id="IPR000262">
    <property type="entry name" value="FMN-dep_DH"/>
</dbReference>
<accession>A0ABS6JZF7</accession>
<keyword evidence="7 11" id="KW-0521">NADP</keyword>
<feature type="binding site" evidence="11">
    <location>
        <position position="153"/>
    </location>
    <ligand>
        <name>Mg(2+)</name>
        <dbReference type="ChEBI" id="CHEBI:18420"/>
    </ligand>
</feature>
<dbReference type="InterPro" id="IPR011179">
    <property type="entry name" value="IPdP_isomerase"/>
</dbReference>
<keyword evidence="4 11" id="KW-0288">FMN</keyword>
<comment type="caution">
    <text evidence="11">Lacks conserved residue(s) required for the propagation of feature annotation.</text>
</comment>
<keyword evidence="6 11" id="KW-0460">Magnesium</keyword>